<evidence type="ECO:0000256" key="5">
    <source>
        <dbReference type="ARBA" id="ARBA00023242"/>
    </source>
</evidence>
<evidence type="ECO:0000259" key="6">
    <source>
        <dbReference type="PROSITE" id="PS50863"/>
    </source>
</evidence>
<accession>A0AAW0IX19</accession>
<proteinExistence type="predicted"/>
<keyword evidence="3" id="KW-0238">DNA-binding</keyword>
<keyword evidence="5" id="KW-0539">Nucleus</keyword>
<comment type="caution">
    <text evidence="7">The sequence shown here is derived from an EMBL/GenBank/DDBJ whole genome shotgun (WGS) entry which is preliminary data.</text>
</comment>
<gene>
    <name evidence="7" type="primary">VRN1_24</name>
    <name evidence="7" type="ORF">CFP56_040929</name>
</gene>
<dbReference type="InterPro" id="IPR015300">
    <property type="entry name" value="DNA-bd_pseudobarrel_sf"/>
</dbReference>
<dbReference type="AlphaFoldDB" id="A0AAW0IX19"/>
<dbReference type="Proteomes" id="UP000237347">
    <property type="component" value="Unassembled WGS sequence"/>
</dbReference>
<evidence type="ECO:0000256" key="3">
    <source>
        <dbReference type="ARBA" id="ARBA00023125"/>
    </source>
</evidence>
<name>A0AAW0IX19_QUESU</name>
<keyword evidence="2" id="KW-0805">Transcription regulation</keyword>
<evidence type="ECO:0000256" key="4">
    <source>
        <dbReference type="ARBA" id="ARBA00023163"/>
    </source>
</evidence>
<keyword evidence="8" id="KW-1185">Reference proteome</keyword>
<feature type="domain" description="TF-B3" evidence="6">
    <location>
        <begin position="1"/>
        <end position="55"/>
    </location>
</feature>
<dbReference type="GO" id="GO:0005634">
    <property type="term" value="C:nucleus"/>
    <property type="evidence" value="ECO:0007669"/>
    <property type="project" value="UniProtKB-SubCell"/>
</dbReference>
<reference evidence="7 8" key="1">
    <citation type="journal article" date="2018" name="Sci. Data">
        <title>The draft genome sequence of cork oak.</title>
        <authorList>
            <person name="Ramos A.M."/>
            <person name="Usie A."/>
            <person name="Barbosa P."/>
            <person name="Barros P.M."/>
            <person name="Capote T."/>
            <person name="Chaves I."/>
            <person name="Simoes F."/>
            <person name="Abreu I."/>
            <person name="Carrasquinho I."/>
            <person name="Faro C."/>
            <person name="Guimaraes J.B."/>
            <person name="Mendonca D."/>
            <person name="Nobrega F."/>
            <person name="Rodrigues L."/>
            <person name="Saibo N.J.M."/>
            <person name="Varela M.C."/>
            <person name="Egas C."/>
            <person name="Matos J."/>
            <person name="Miguel C.M."/>
            <person name="Oliveira M.M."/>
            <person name="Ricardo C.P."/>
            <person name="Goncalves S."/>
        </authorList>
    </citation>
    <scope>NUCLEOTIDE SEQUENCE [LARGE SCALE GENOMIC DNA]</scope>
    <source>
        <strain evidence="8">cv. HL8</strain>
    </source>
</reference>
<sequence length="90" mass="10628">MDCQLLLQTFKLGNEYGRGWIEFARHNDLAEGDVCVFELIKRKHIVLNVSMFHVSQVDRVFVFDVEQPYTSTSEEITKPYKSYSQYFHFG</sequence>
<keyword evidence="4" id="KW-0804">Transcription</keyword>
<dbReference type="SUPFAM" id="SSF101936">
    <property type="entry name" value="DNA-binding pseudobarrel domain"/>
    <property type="match status" value="1"/>
</dbReference>
<evidence type="ECO:0000313" key="7">
    <source>
        <dbReference type="EMBL" id="KAK7818818.1"/>
    </source>
</evidence>
<evidence type="ECO:0000256" key="2">
    <source>
        <dbReference type="ARBA" id="ARBA00023015"/>
    </source>
</evidence>
<dbReference type="InterPro" id="IPR003340">
    <property type="entry name" value="B3_DNA-bd"/>
</dbReference>
<evidence type="ECO:0000256" key="1">
    <source>
        <dbReference type="ARBA" id="ARBA00004123"/>
    </source>
</evidence>
<protein>
    <submittedName>
        <fullName evidence="7">B3 domain-containing transcription factor vrn1</fullName>
    </submittedName>
</protein>
<dbReference type="EMBL" id="PKMF04000810">
    <property type="protein sequence ID" value="KAK7818818.1"/>
    <property type="molecule type" value="Genomic_DNA"/>
</dbReference>
<dbReference type="Gene3D" id="2.40.330.10">
    <property type="entry name" value="DNA-binding pseudobarrel domain"/>
    <property type="match status" value="1"/>
</dbReference>
<dbReference type="GO" id="GO:0003677">
    <property type="term" value="F:DNA binding"/>
    <property type="evidence" value="ECO:0007669"/>
    <property type="project" value="UniProtKB-KW"/>
</dbReference>
<dbReference type="PROSITE" id="PS50863">
    <property type="entry name" value="B3"/>
    <property type="match status" value="1"/>
</dbReference>
<dbReference type="CDD" id="cd10017">
    <property type="entry name" value="B3_DNA"/>
    <property type="match status" value="1"/>
</dbReference>
<comment type="subcellular location">
    <subcellularLocation>
        <location evidence="1">Nucleus</location>
    </subcellularLocation>
</comment>
<organism evidence="7 8">
    <name type="scientific">Quercus suber</name>
    <name type="common">Cork oak</name>
    <dbReference type="NCBI Taxonomy" id="58331"/>
    <lineage>
        <taxon>Eukaryota</taxon>
        <taxon>Viridiplantae</taxon>
        <taxon>Streptophyta</taxon>
        <taxon>Embryophyta</taxon>
        <taxon>Tracheophyta</taxon>
        <taxon>Spermatophyta</taxon>
        <taxon>Magnoliopsida</taxon>
        <taxon>eudicotyledons</taxon>
        <taxon>Gunneridae</taxon>
        <taxon>Pentapetalae</taxon>
        <taxon>rosids</taxon>
        <taxon>fabids</taxon>
        <taxon>Fagales</taxon>
        <taxon>Fagaceae</taxon>
        <taxon>Quercus</taxon>
    </lineage>
</organism>
<evidence type="ECO:0000313" key="8">
    <source>
        <dbReference type="Proteomes" id="UP000237347"/>
    </source>
</evidence>